<protein>
    <submittedName>
        <fullName evidence="6">C40 family peptidase</fullName>
    </submittedName>
</protein>
<evidence type="ECO:0000256" key="3">
    <source>
        <dbReference type="ARBA" id="ARBA00022801"/>
    </source>
</evidence>
<comment type="caution">
    <text evidence="6">The sequence shown here is derived from an EMBL/GenBank/DDBJ whole genome shotgun (WGS) entry which is preliminary data.</text>
</comment>
<dbReference type="PROSITE" id="PS51935">
    <property type="entry name" value="NLPC_P60"/>
    <property type="match status" value="1"/>
</dbReference>
<dbReference type="InterPro" id="IPR041382">
    <property type="entry name" value="SH3_16"/>
</dbReference>
<dbReference type="SUPFAM" id="SSF54001">
    <property type="entry name" value="Cysteine proteinases"/>
    <property type="match status" value="1"/>
</dbReference>
<dbReference type="Pfam" id="PF18348">
    <property type="entry name" value="SH3_16"/>
    <property type="match status" value="1"/>
</dbReference>
<evidence type="ECO:0000259" key="5">
    <source>
        <dbReference type="PROSITE" id="PS51935"/>
    </source>
</evidence>
<evidence type="ECO:0000256" key="1">
    <source>
        <dbReference type="ARBA" id="ARBA00007074"/>
    </source>
</evidence>
<dbReference type="EMBL" id="JBHRXV010000004">
    <property type="protein sequence ID" value="MFC3711982.1"/>
    <property type="molecule type" value="Genomic_DNA"/>
</dbReference>
<evidence type="ECO:0000256" key="4">
    <source>
        <dbReference type="ARBA" id="ARBA00022807"/>
    </source>
</evidence>
<gene>
    <name evidence="6" type="ORF">ACFOMD_05335</name>
</gene>
<accession>A0ABV7X9S3</accession>
<keyword evidence="7" id="KW-1185">Reference proteome</keyword>
<dbReference type="Pfam" id="PF00877">
    <property type="entry name" value="NLPC_P60"/>
    <property type="match status" value="1"/>
</dbReference>
<dbReference type="Gene3D" id="3.90.1720.10">
    <property type="entry name" value="endopeptidase domain like (from Nostoc punctiforme)"/>
    <property type="match status" value="1"/>
</dbReference>
<reference evidence="7" key="1">
    <citation type="journal article" date="2019" name="Int. J. Syst. Evol. Microbiol.">
        <title>The Global Catalogue of Microorganisms (GCM) 10K type strain sequencing project: providing services to taxonomists for standard genome sequencing and annotation.</title>
        <authorList>
            <consortium name="The Broad Institute Genomics Platform"/>
            <consortium name="The Broad Institute Genome Sequencing Center for Infectious Disease"/>
            <person name="Wu L."/>
            <person name="Ma J."/>
        </authorList>
    </citation>
    <scope>NUCLEOTIDE SEQUENCE [LARGE SCALE GENOMIC DNA]</scope>
    <source>
        <strain evidence="7">KCTC 42644</strain>
    </source>
</reference>
<keyword evidence="2" id="KW-0645">Protease</keyword>
<dbReference type="InterPro" id="IPR038765">
    <property type="entry name" value="Papain-like_cys_pep_sf"/>
</dbReference>
<dbReference type="PANTHER" id="PTHR47053:SF1">
    <property type="entry name" value="MUREIN DD-ENDOPEPTIDASE MEPH-RELATED"/>
    <property type="match status" value="1"/>
</dbReference>
<comment type="similarity">
    <text evidence="1">Belongs to the peptidase C40 family.</text>
</comment>
<dbReference type="PANTHER" id="PTHR47053">
    <property type="entry name" value="MUREIN DD-ENDOPEPTIDASE MEPH-RELATED"/>
    <property type="match status" value="1"/>
</dbReference>
<proteinExistence type="inferred from homology"/>
<dbReference type="Proteomes" id="UP001595615">
    <property type="component" value="Unassembled WGS sequence"/>
</dbReference>
<dbReference type="InterPro" id="IPR000064">
    <property type="entry name" value="NLP_P60_dom"/>
</dbReference>
<keyword evidence="4" id="KW-0788">Thiol protease</keyword>
<evidence type="ECO:0000313" key="7">
    <source>
        <dbReference type="Proteomes" id="UP001595615"/>
    </source>
</evidence>
<name>A0ABV7X9S3_9SPHN</name>
<organism evidence="6 7">
    <name type="scientific">Sphingoaurantiacus capsulatus</name>
    <dbReference type="NCBI Taxonomy" id="1771310"/>
    <lineage>
        <taxon>Bacteria</taxon>
        <taxon>Pseudomonadati</taxon>
        <taxon>Pseudomonadota</taxon>
        <taxon>Alphaproteobacteria</taxon>
        <taxon>Sphingomonadales</taxon>
        <taxon>Sphingosinicellaceae</taxon>
        <taxon>Sphingoaurantiacus</taxon>
    </lineage>
</organism>
<feature type="domain" description="NlpC/P60" evidence="5">
    <location>
        <begin position="138"/>
        <end position="257"/>
    </location>
</feature>
<keyword evidence="3" id="KW-0378">Hydrolase</keyword>
<evidence type="ECO:0000313" key="6">
    <source>
        <dbReference type="EMBL" id="MFC3711982.1"/>
    </source>
</evidence>
<sequence length="257" mass="27031">MAVAGDYAAAAYAQPQKMSCIASRAMVREAPRVDAGAGSELLRGEPFLAMEVGGEWAWGYCGADRYVGYVPAAAIGAATAPTHRISTPSGLIFGNADVRAAHVGELPMGSLVVATGREGAFHVTDIGFIHHRHLTPIGEAAPDWVAVAEQFVGTPYLWGGRTRSGIDCSGLVQMALGAGGIAAPRDSDMQLAALGKPVETPKRGDLAFFRGHVGIMIDETNLLHANAYWMATVIEPLELVATRSGGDQRPLIGLRRL</sequence>
<evidence type="ECO:0000256" key="2">
    <source>
        <dbReference type="ARBA" id="ARBA00022670"/>
    </source>
</evidence>
<dbReference type="InterPro" id="IPR051202">
    <property type="entry name" value="Peptidase_C40"/>
</dbReference>